<dbReference type="InterPro" id="IPR036890">
    <property type="entry name" value="HATPase_C_sf"/>
</dbReference>
<evidence type="ECO:0000256" key="1">
    <source>
        <dbReference type="ARBA" id="ARBA00000085"/>
    </source>
</evidence>
<dbReference type="InterPro" id="IPR035965">
    <property type="entry name" value="PAS-like_dom_sf"/>
</dbReference>
<keyword evidence="12" id="KW-0067">ATP-binding</keyword>
<evidence type="ECO:0000256" key="11">
    <source>
        <dbReference type="ARBA" id="ARBA00022777"/>
    </source>
</evidence>
<evidence type="ECO:0000313" key="17">
    <source>
        <dbReference type="EMBL" id="GGF78334.1"/>
    </source>
</evidence>
<evidence type="ECO:0000256" key="10">
    <source>
        <dbReference type="ARBA" id="ARBA00022741"/>
    </source>
</evidence>
<dbReference type="SMART" id="SM00911">
    <property type="entry name" value="HWE_HK"/>
    <property type="match status" value="1"/>
</dbReference>
<reference evidence="18" key="1">
    <citation type="journal article" date="2019" name="Int. J. Syst. Evol. Microbiol.">
        <title>The Global Catalogue of Microorganisms (GCM) 10K type strain sequencing project: providing services to taxonomists for standard genome sequencing and annotation.</title>
        <authorList>
            <consortium name="The Broad Institute Genomics Platform"/>
            <consortium name="The Broad Institute Genome Sequencing Center for Infectious Disease"/>
            <person name="Wu L."/>
            <person name="Ma J."/>
        </authorList>
    </citation>
    <scope>NUCLEOTIDE SEQUENCE [LARGE SCALE GENOMIC DNA]</scope>
    <source>
        <strain evidence="18">CGMCC 1.15419</strain>
    </source>
</reference>
<evidence type="ECO:0000256" key="12">
    <source>
        <dbReference type="ARBA" id="ARBA00022840"/>
    </source>
</evidence>
<evidence type="ECO:0000313" key="18">
    <source>
        <dbReference type="Proteomes" id="UP000640509"/>
    </source>
</evidence>
<keyword evidence="7" id="KW-0288">FMN</keyword>
<feature type="domain" description="PAC" evidence="16">
    <location>
        <begin position="235"/>
        <end position="287"/>
    </location>
</feature>
<dbReference type="PROSITE" id="PS50113">
    <property type="entry name" value="PAC"/>
    <property type="match status" value="1"/>
</dbReference>
<keyword evidence="18" id="KW-1185">Reference proteome</keyword>
<dbReference type="Pfam" id="PF08447">
    <property type="entry name" value="PAS_3"/>
    <property type="match status" value="1"/>
</dbReference>
<evidence type="ECO:0000256" key="14">
    <source>
        <dbReference type="ARBA" id="ARBA00023026"/>
    </source>
</evidence>
<dbReference type="InterPro" id="IPR011102">
    <property type="entry name" value="Sig_transdc_His_kinase_HWE"/>
</dbReference>
<accession>A0ABQ1VMZ0</accession>
<dbReference type="SUPFAM" id="SSF52172">
    <property type="entry name" value="CheY-like"/>
    <property type="match status" value="1"/>
</dbReference>
<evidence type="ECO:0000256" key="4">
    <source>
        <dbReference type="ARBA" id="ARBA00022553"/>
    </source>
</evidence>
<evidence type="ECO:0000256" key="2">
    <source>
        <dbReference type="ARBA" id="ARBA00012438"/>
    </source>
</evidence>
<dbReference type="Proteomes" id="UP000640509">
    <property type="component" value="Unassembled WGS sequence"/>
</dbReference>
<protein>
    <recommendedName>
        <fullName evidence="2">histidine kinase</fullName>
        <ecNumber evidence="2">2.7.13.3</ecNumber>
    </recommendedName>
</protein>
<dbReference type="InterPro" id="IPR011006">
    <property type="entry name" value="CheY-like_superfamily"/>
</dbReference>
<name>A0ABQ1VMZ0_9RHOB</name>
<dbReference type="Pfam" id="PF07536">
    <property type="entry name" value="HWE_HK"/>
    <property type="match status" value="1"/>
</dbReference>
<dbReference type="InterPro" id="IPR013655">
    <property type="entry name" value="PAS_fold_3"/>
</dbReference>
<keyword evidence="4" id="KW-0597">Phosphoprotein</keyword>
<comment type="catalytic activity">
    <reaction evidence="1">
        <text>ATP + protein L-histidine = ADP + protein N-phospho-L-histidine.</text>
        <dbReference type="EC" id="2.7.13.3"/>
    </reaction>
</comment>
<keyword evidence="9" id="KW-0677">Repeat</keyword>
<evidence type="ECO:0000256" key="9">
    <source>
        <dbReference type="ARBA" id="ARBA00022737"/>
    </source>
</evidence>
<dbReference type="InterPro" id="IPR001610">
    <property type="entry name" value="PAC"/>
</dbReference>
<keyword evidence="10" id="KW-0547">Nucleotide-binding</keyword>
<comment type="caution">
    <text evidence="17">The sequence shown here is derived from an EMBL/GenBank/DDBJ whole genome shotgun (WGS) entry which is preliminary data.</text>
</comment>
<evidence type="ECO:0000256" key="3">
    <source>
        <dbReference type="ARBA" id="ARBA00022543"/>
    </source>
</evidence>
<keyword evidence="8" id="KW-0808">Transferase</keyword>
<dbReference type="EC" id="2.7.13.3" evidence="2"/>
<dbReference type="Gene3D" id="3.30.450.20">
    <property type="entry name" value="PAS domain"/>
    <property type="match status" value="1"/>
</dbReference>
<proteinExistence type="predicted"/>
<organism evidence="17 18">
    <name type="scientific">Paracoccus acridae</name>
    <dbReference type="NCBI Taxonomy" id="1795310"/>
    <lineage>
        <taxon>Bacteria</taxon>
        <taxon>Pseudomonadati</taxon>
        <taxon>Pseudomonadota</taxon>
        <taxon>Alphaproteobacteria</taxon>
        <taxon>Rhodobacterales</taxon>
        <taxon>Paracoccaceae</taxon>
        <taxon>Paracoccus</taxon>
    </lineage>
</organism>
<evidence type="ECO:0000256" key="7">
    <source>
        <dbReference type="ARBA" id="ARBA00022643"/>
    </source>
</evidence>
<keyword evidence="13" id="KW-0157">Chromophore</keyword>
<gene>
    <name evidence="17" type="ORF">GCM10011402_33700</name>
</gene>
<dbReference type="PANTHER" id="PTHR41523:SF7">
    <property type="entry name" value="HISTIDINE KINASE"/>
    <property type="match status" value="1"/>
</dbReference>
<dbReference type="SUPFAM" id="SSF55785">
    <property type="entry name" value="PYP-like sensor domain (PAS domain)"/>
    <property type="match status" value="1"/>
</dbReference>
<dbReference type="Gene3D" id="3.40.50.2300">
    <property type="match status" value="1"/>
</dbReference>
<evidence type="ECO:0000259" key="16">
    <source>
        <dbReference type="PROSITE" id="PS50113"/>
    </source>
</evidence>
<keyword evidence="15" id="KW-0675">Receptor</keyword>
<evidence type="ECO:0000256" key="8">
    <source>
        <dbReference type="ARBA" id="ARBA00022679"/>
    </source>
</evidence>
<dbReference type="EMBL" id="BMIV01000019">
    <property type="protein sequence ID" value="GGF78334.1"/>
    <property type="molecule type" value="Genomic_DNA"/>
</dbReference>
<keyword evidence="5" id="KW-0716">Sensory transduction</keyword>
<dbReference type="SMART" id="SM00086">
    <property type="entry name" value="PAC"/>
    <property type="match status" value="1"/>
</dbReference>
<keyword evidence="3" id="KW-0600">Photoreceptor protein</keyword>
<evidence type="ECO:0000256" key="13">
    <source>
        <dbReference type="ARBA" id="ARBA00022991"/>
    </source>
</evidence>
<dbReference type="RefSeq" id="WP_188716663.1">
    <property type="nucleotide sequence ID" value="NZ_BMIV01000019.1"/>
</dbReference>
<dbReference type="InterPro" id="IPR000014">
    <property type="entry name" value="PAS"/>
</dbReference>
<sequence>MACPGEARDALSDPEAAVAILAPRGRDSEVARQVLENAGIAAVVASSLHQVAELVEARVGAVLITEEALNGPGSEALHQALAAQPAWSDLPFVVLANGANSRSDAATRRMDDLGNAILLSRPLHTEELVRSLRSALKARRRQHEARKRLEELQLREVQLFESEAKFQAIANSVDQMIWSTRPDGYHDYYNDRWYAFTGVPAGSTDGVAWNGMFHPQDQEMAWQRWRHSLETGEPYEIEYRLRHRSGTYRWVLGRAQPLRDKNGTILRWYGTCTDIHEIKIAEEQRQLMLGEMNHRVKNTLAMVNVMVSQTLRHADSLTEARAAIQSRIGMMADAHDRLINATWSETRITEAVEAALAPHRSEEGHFTITGPDLPIGSKQALALTMALHELATNASKYGALSVFKGKVRIEWSIEKRQGQELFHFEWHESGGPPVEAPTRRGFGSRMIEQALGGYFGGEAELVYDSAGLRFSLMAPLEGLTL</sequence>
<evidence type="ECO:0000256" key="15">
    <source>
        <dbReference type="ARBA" id="ARBA00023170"/>
    </source>
</evidence>
<keyword evidence="6" id="KW-0285">Flavoprotein</keyword>
<keyword evidence="11" id="KW-0418">Kinase</keyword>
<dbReference type="NCBIfam" id="TIGR00229">
    <property type="entry name" value="sensory_box"/>
    <property type="match status" value="1"/>
</dbReference>
<evidence type="ECO:0000256" key="6">
    <source>
        <dbReference type="ARBA" id="ARBA00022630"/>
    </source>
</evidence>
<evidence type="ECO:0000256" key="5">
    <source>
        <dbReference type="ARBA" id="ARBA00022606"/>
    </source>
</evidence>
<dbReference type="InterPro" id="IPR000700">
    <property type="entry name" value="PAS-assoc_C"/>
</dbReference>
<dbReference type="PANTHER" id="PTHR41523">
    <property type="entry name" value="TWO-COMPONENT SYSTEM SENSOR PROTEIN"/>
    <property type="match status" value="1"/>
</dbReference>
<dbReference type="CDD" id="cd00130">
    <property type="entry name" value="PAS"/>
    <property type="match status" value="1"/>
</dbReference>
<keyword evidence="14" id="KW-0843">Virulence</keyword>
<dbReference type="Gene3D" id="3.30.565.10">
    <property type="entry name" value="Histidine kinase-like ATPase, C-terminal domain"/>
    <property type="match status" value="1"/>
</dbReference>